<keyword evidence="2" id="KW-1185">Reference proteome</keyword>
<proteinExistence type="predicted"/>
<keyword evidence="1" id="KW-0489">Methyltransferase</keyword>
<dbReference type="EMBL" id="MU007099">
    <property type="protein sequence ID" value="KAF2421240.1"/>
    <property type="molecule type" value="Genomic_DNA"/>
</dbReference>
<dbReference type="GO" id="GO:0008168">
    <property type="term" value="F:methyltransferase activity"/>
    <property type="evidence" value="ECO:0007669"/>
    <property type="project" value="UniProtKB-KW"/>
</dbReference>
<dbReference type="GO" id="GO:0032259">
    <property type="term" value="P:methylation"/>
    <property type="evidence" value="ECO:0007669"/>
    <property type="project" value="UniProtKB-KW"/>
</dbReference>
<keyword evidence="1" id="KW-0808">Transferase</keyword>
<reference evidence="1" key="1">
    <citation type="journal article" date="2020" name="Stud. Mycol.">
        <title>101 Dothideomycetes genomes: a test case for predicting lifestyles and emergence of pathogens.</title>
        <authorList>
            <person name="Haridas S."/>
            <person name="Albert R."/>
            <person name="Binder M."/>
            <person name="Bloem J."/>
            <person name="Labutti K."/>
            <person name="Salamov A."/>
            <person name="Andreopoulos B."/>
            <person name="Baker S."/>
            <person name="Barry K."/>
            <person name="Bills G."/>
            <person name="Bluhm B."/>
            <person name="Cannon C."/>
            <person name="Castanera R."/>
            <person name="Culley D."/>
            <person name="Daum C."/>
            <person name="Ezra D."/>
            <person name="Gonzalez J."/>
            <person name="Henrissat B."/>
            <person name="Kuo A."/>
            <person name="Liang C."/>
            <person name="Lipzen A."/>
            <person name="Lutzoni F."/>
            <person name="Magnuson J."/>
            <person name="Mondo S."/>
            <person name="Nolan M."/>
            <person name="Ohm R."/>
            <person name="Pangilinan J."/>
            <person name="Park H.-J."/>
            <person name="Ramirez L."/>
            <person name="Alfaro M."/>
            <person name="Sun H."/>
            <person name="Tritt A."/>
            <person name="Yoshinaga Y."/>
            <person name="Zwiers L.-H."/>
            <person name="Turgeon B."/>
            <person name="Goodwin S."/>
            <person name="Spatafora J."/>
            <person name="Crous P."/>
            <person name="Grigoriev I."/>
        </authorList>
    </citation>
    <scope>NUCLEOTIDE SEQUENCE</scope>
    <source>
        <strain evidence="1">CBS 130266</strain>
    </source>
</reference>
<accession>A0A9P4NHA6</accession>
<evidence type="ECO:0000313" key="2">
    <source>
        <dbReference type="Proteomes" id="UP000800235"/>
    </source>
</evidence>
<dbReference type="Gene3D" id="3.40.50.150">
    <property type="entry name" value="Vaccinia Virus protein VP39"/>
    <property type="match status" value="1"/>
</dbReference>
<dbReference type="InterPro" id="IPR029063">
    <property type="entry name" value="SAM-dependent_MTases_sf"/>
</dbReference>
<sequence length="247" mass="27332">MADQMAEANRQHWDSKAHEYDTKPWQQKMIGYIVSEAEQQREFFGIPAEKGGNGNFRLLDYACGPGTMSKALSPYTTSTLGIDISENMTKTYNTRSQTGLLPPHCSAITGNLLSSQPYIINSSSNEKEFDALSKAEFNDFDAVVVGMGFHHFDRYADSIKGLGERVKVGGTVGIVDLFGGRTHDDALTTEQKAQMHKGGFTEEEMKGYMEEAGLVDIALVELSEAVVMQMHGKDIARRIFFARGRKA</sequence>
<dbReference type="Proteomes" id="UP000800235">
    <property type="component" value="Unassembled WGS sequence"/>
</dbReference>
<organism evidence="1 2">
    <name type="scientific">Tothia fuscella</name>
    <dbReference type="NCBI Taxonomy" id="1048955"/>
    <lineage>
        <taxon>Eukaryota</taxon>
        <taxon>Fungi</taxon>
        <taxon>Dikarya</taxon>
        <taxon>Ascomycota</taxon>
        <taxon>Pezizomycotina</taxon>
        <taxon>Dothideomycetes</taxon>
        <taxon>Pleosporomycetidae</taxon>
        <taxon>Venturiales</taxon>
        <taxon>Cylindrosympodiaceae</taxon>
        <taxon>Tothia</taxon>
    </lineage>
</organism>
<dbReference type="Pfam" id="PF13489">
    <property type="entry name" value="Methyltransf_23"/>
    <property type="match status" value="1"/>
</dbReference>
<dbReference type="AlphaFoldDB" id="A0A9P4NHA6"/>
<comment type="caution">
    <text evidence="1">The sequence shown here is derived from an EMBL/GenBank/DDBJ whole genome shotgun (WGS) entry which is preliminary data.</text>
</comment>
<dbReference type="OrthoDB" id="3647at2759"/>
<dbReference type="PANTHER" id="PTHR43591:SF108">
    <property type="entry name" value="S-ADENOSYL-L-METHIONINE-DEPENDENT METHYLTRANSFERASE"/>
    <property type="match status" value="1"/>
</dbReference>
<dbReference type="PANTHER" id="PTHR43591">
    <property type="entry name" value="METHYLTRANSFERASE"/>
    <property type="match status" value="1"/>
</dbReference>
<name>A0A9P4NHA6_9PEZI</name>
<dbReference type="SUPFAM" id="SSF53335">
    <property type="entry name" value="S-adenosyl-L-methionine-dependent methyltransferases"/>
    <property type="match status" value="1"/>
</dbReference>
<gene>
    <name evidence="1" type="ORF">EJ08DRAFT_653473</name>
</gene>
<protein>
    <submittedName>
        <fullName evidence="1">S-adenosyl-L-methionine-dependent methyltransferase</fullName>
    </submittedName>
</protein>
<evidence type="ECO:0000313" key="1">
    <source>
        <dbReference type="EMBL" id="KAF2421240.1"/>
    </source>
</evidence>